<dbReference type="PANTHER" id="PTHR43798:SF5">
    <property type="entry name" value="MONOACYLGLYCEROL LIPASE ABHD6"/>
    <property type="match status" value="1"/>
</dbReference>
<dbReference type="AlphaFoldDB" id="A0A9X2IVE6"/>
<dbReference type="GO" id="GO:0046464">
    <property type="term" value="P:acylglycerol catabolic process"/>
    <property type="evidence" value="ECO:0007669"/>
    <property type="project" value="TreeGrafter"/>
</dbReference>
<comment type="caution">
    <text evidence="2">The sequence shown here is derived from an EMBL/GenBank/DDBJ whole genome shotgun (WGS) entry which is preliminary data.</text>
</comment>
<dbReference type="PRINTS" id="PR00111">
    <property type="entry name" value="ABHYDROLASE"/>
</dbReference>
<organism evidence="2 3">
    <name type="scientific">Rathayibacter rubneri</name>
    <dbReference type="NCBI Taxonomy" id="2950106"/>
    <lineage>
        <taxon>Bacteria</taxon>
        <taxon>Bacillati</taxon>
        <taxon>Actinomycetota</taxon>
        <taxon>Actinomycetes</taxon>
        <taxon>Micrococcales</taxon>
        <taxon>Microbacteriaceae</taxon>
        <taxon>Rathayibacter</taxon>
    </lineage>
</organism>
<dbReference type="PANTHER" id="PTHR43798">
    <property type="entry name" value="MONOACYLGLYCEROL LIPASE"/>
    <property type="match status" value="1"/>
</dbReference>
<feature type="domain" description="AB hydrolase-1" evidence="1">
    <location>
        <begin position="34"/>
        <end position="140"/>
    </location>
</feature>
<dbReference type="InterPro" id="IPR000073">
    <property type="entry name" value="AB_hydrolase_1"/>
</dbReference>
<dbReference type="InterPro" id="IPR050266">
    <property type="entry name" value="AB_hydrolase_sf"/>
</dbReference>
<protein>
    <submittedName>
        <fullName evidence="2">Alpha/beta hydrolase</fullName>
    </submittedName>
</protein>
<sequence>MPSSPSPVRLERSRLVLGPDGLVVDVHDGGGDGPVVLLLHGVGLSHRPYRRLAAHLAPDARVVALDLPGFGATPKPRRSVPVEEYAGLIGQVLDLLGVASCVAVGHSMGAQFALELALQRADLVSHVVLVGPVTDSAHPTALRQTLVLARDSALEPLPTNAVVLTDYIRTGPRWYFTEVAAMLAYPTHERIVGLAAPLLVLRGSNDPIATEEWCSRLITAAGGGTLRTVPGHRHVVVHTAPGEVAREILAHARTSEAAAS</sequence>
<dbReference type="Gene3D" id="3.40.50.1820">
    <property type="entry name" value="alpha/beta hydrolase"/>
    <property type="match status" value="1"/>
</dbReference>
<gene>
    <name evidence="2" type="ORF">NB037_14060</name>
</gene>
<dbReference type="InterPro" id="IPR029058">
    <property type="entry name" value="AB_hydrolase_fold"/>
</dbReference>
<dbReference type="Pfam" id="PF00561">
    <property type="entry name" value="Abhydrolase_1"/>
    <property type="match status" value="1"/>
</dbReference>
<dbReference type="Proteomes" id="UP001155240">
    <property type="component" value="Unassembled WGS sequence"/>
</dbReference>
<dbReference type="EMBL" id="JAMRYM010000069">
    <property type="protein sequence ID" value="MCM6763544.1"/>
    <property type="molecule type" value="Genomic_DNA"/>
</dbReference>
<dbReference type="RefSeq" id="WP_251946708.1">
    <property type="nucleotide sequence ID" value="NZ_JAMRYM010000069.1"/>
</dbReference>
<evidence type="ECO:0000313" key="2">
    <source>
        <dbReference type="EMBL" id="MCM6763544.1"/>
    </source>
</evidence>
<proteinExistence type="predicted"/>
<dbReference type="GO" id="GO:0047372">
    <property type="term" value="F:monoacylglycerol lipase activity"/>
    <property type="evidence" value="ECO:0007669"/>
    <property type="project" value="TreeGrafter"/>
</dbReference>
<evidence type="ECO:0000259" key="1">
    <source>
        <dbReference type="Pfam" id="PF00561"/>
    </source>
</evidence>
<keyword evidence="3" id="KW-1185">Reference proteome</keyword>
<accession>A0A9X2IVE6</accession>
<reference evidence="2" key="1">
    <citation type="submission" date="2022-06" db="EMBL/GenBank/DDBJ databases">
        <title>Whole genome shotgun sequencing (WGS) of Rathayibacter sp. ZW T2_19, isolated from stored onions (Allium cepa).</title>
        <authorList>
            <person name="Stoll D.A."/>
            <person name="Huch M."/>
        </authorList>
    </citation>
    <scope>NUCLEOTIDE SEQUENCE</scope>
    <source>
        <strain evidence="2">ZW T2_19</strain>
    </source>
</reference>
<dbReference type="SUPFAM" id="SSF53474">
    <property type="entry name" value="alpha/beta-Hydrolases"/>
    <property type="match status" value="1"/>
</dbReference>
<dbReference type="GO" id="GO:0016020">
    <property type="term" value="C:membrane"/>
    <property type="evidence" value="ECO:0007669"/>
    <property type="project" value="TreeGrafter"/>
</dbReference>
<name>A0A9X2IVE6_9MICO</name>
<keyword evidence="2" id="KW-0378">Hydrolase</keyword>
<evidence type="ECO:0000313" key="3">
    <source>
        <dbReference type="Proteomes" id="UP001155240"/>
    </source>
</evidence>